<organism evidence="5 6">
    <name type="scientific">Oldenlandia corymbosa var. corymbosa</name>
    <dbReference type="NCBI Taxonomy" id="529605"/>
    <lineage>
        <taxon>Eukaryota</taxon>
        <taxon>Viridiplantae</taxon>
        <taxon>Streptophyta</taxon>
        <taxon>Embryophyta</taxon>
        <taxon>Tracheophyta</taxon>
        <taxon>Spermatophyta</taxon>
        <taxon>Magnoliopsida</taxon>
        <taxon>eudicotyledons</taxon>
        <taxon>Gunneridae</taxon>
        <taxon>Pentapetalae</taxon>
        <taxon>asterids</taxon>
        <taxon>lamiids</taxon>
        <taxon>Gentianales</taxon>
        <taxon>Rubiaceae</taxon>
        <taxon>Rubioideae</taxon>
        <taxon>Spermacoceae</taxon>
        <taxon>Hedyotis-Oldenlandia complex</taxon>
        <taxon>Oldenlandia</taxon>
    </lineage>
</organism>
<feature type="domain" description="FAS1" evidence="4">
    <location>
        <begin position="29"/>
        <end position="162"/>
    </location>
</feature>
<sequence length="430" mass="46175">MASSTLRLIAVTIFLFIVSTTVLSVHDDELESMLNLLRGRGYNLFSNAISTSDIFYEVLSGDSFTFFAPTDSSLFTLDMTNTASEYISALRCHIIPLRVLFPELRRLPSGSSLPTLVKNHRATVRLENPTSDSFITVDGVRVVLPDLYYSRNIAVHGLRGNLNCASVQDSRSHSPTGNRNAPPPSFNSPAEIGPNLTATGVDTKAPSPSPASSLDDFLNSPVANEGLGKPSPLNFSEYIQSPSPIGGDYQDFSSAEPEPPVGGGLPPSYSPAEPNLPPQISPAYNLWLRPPTSTVSAPSSEAGPAPEFSENDDPMAFPPSAIESQADHMVTTSSELSSLMNGNELSLTEVDELKNKFPDLIPITATEEMAVMMGRTPWEKCEPLDEANFGCAIIDELGHDSVPDAVPAYAFTRESVFANPRTTCCNAANA</sequence>
<dbReference type="PANTHER" id="PTHR33985:SF15">
    <property type="entry name" value="FASCICLIN-LIKE ARABINOGALACTAN PROTEIN 19"/>
    <property type="match status" value="1"/>
</dbReference>
<reference evidence="5" key="1">
    <citation type="submission" date="2023-03" db="EMBL/GenBank/DDBJ databases">
        <authorList>
            <person name="Julca I."/>
        </authorList>
    </citation>
    <scope>NUCLEOTIDE SEQUENCE</scope>
</reference>
<evidence type="ECO:0000256" key="3">
    <source>
        <dbReference type="SAM" id="SignalP"/>
    </source>
</evidence>
<dbReference type="SUPFAM" id="SSF82153">
    <property type="entry name" value="FAS1 domain"/>
    <property type="match status" value="1"/>
</dbReference>
<protein>
    <submittedName>
        <fullName evidence="5">OLC1v1002532C1</fullName>
    </submittedName>
</protein>
<feature type="compositionally biased region" description="Polar residues" evidence="2">
    <location>
        <begin position="233"/>
        <end position="243"/>
    </location>
</feature>
<dbReference type="InterPro" id="IPR000782">
    <property type="entry name" value="FAS1_domain"/>
</dbReference>
<keyword evidence="6" id="KW-1185">Reference proteome</keyword>
<gene>
    <name evidence="5" type="ORF">OLC1_LOCUS12974</name>
</gene>
<feature type="region of interest" description="Disordered" evidence="2">
    <location>
        <begin position="166"/>
        <end position="320"/>
    </location>
</feature>
<name>A0AAV1D920_OLDCO</name>
<comment type="similarity">
    <text evidence="1">Belongs to the fasciclin-like AGP family.</text>
</comment>
<dbReference type="AlphaFoldDB" id="A0AAV1D920"/>
<evidence type="ECO:0000313" key="5">
    <source>
        <dbReference type="EMBL" id="CAI9103936.1"/>
    </source>
</evidence>
<dbReference type="EMBL" id="OX459121">
    <property type="protein sequence ID" value="CAI9103936.1"/>
    <property type="molecule type" value="Genomic_DNA"/>
</dbReference>
<proteinExistence type="inferred from homology"/>
<evidence type="ECO:0000256" key="1">
    <source>
        <dbReference type="ARBA" id="ARBA00007843"/>
    </source>
</evidence>
<dbReference type="PANTHER" id="PTHR33985">
    <property type="entry name" value="OS02G0491300 PROTEIN-RELATED"/>
    <property type="match status" value="1"/>
</dbReference>
<dbReference type="Gene3D" id="2.30.180.10">
    <property type="entry name" value="FAS1 domain"/>
    <property type="match status" value="1"/>
</dbReference>
<evidence type="ECO:0000313" key="6">
    <source>
        <dbReference type="Proteomes" id="UP001161247"/>
    </source>
</evidence>
<accession>A0AAV1D920</accession>
<evidence type="ECO:0000259" key="4">
    <source>
        <dbReference type="PROSITE" id="PS50213"/>
    </source>
</evidence>
<dbReference type="InterPro" id="IPR052806">
    <property type="entry name" value="Fasciclin-like_AGP"/>
</dbReference>
<evidence type="ECO:0000256" key="2">
    <source>
        <dbReference type="SAM" id="MobiDB-lite"/>
    </source>
</evidence>
<feature type="compositionally biased region" description="Polar residues" evidence="2">
    <location>
        <begin position="166"/>
        <end position="179"/>
    </location>
</feature>
<keyword evidence="3" id="KW-0732">Signal</keyword>
<feature type="signal peptide" evidence="3">
    <location>
        <begin position="1"/>
        <end position="24"/>
    </location>
</feature>
<dbReference type="PROSITE" id="PS50213">
    <property type="entry name" value="FAS1"/>
    <property type="match status" value="1"/>
</dbReference>
<dbReference type="Pfam" id="PF02469">
    <property type="entry name" value="Fasciclin"/>
    <property type="match status" value="1"/>
</dbReference>
<dbReference type="Proteomes" id="UP001161247">
    <property type="component" value="Chromosome 4"/>
</dbReference>
<dbReference type="InterPro" id="IPR036378">
    <property type="entry name" value="FAS1_dom_sf"/>
</dbReference>
<feature type="chain" id="PRO_5043886243" evidence="3">
    <location>
        <begin position="25"/>
        <end position="430"/>
    </location>
</feature>